<dbReference type="STRING" id="1337093.MBELCI_1549"/>
<comment type="caution">
    <text evidence="2">The sequence shown here is derived from an EMBL/GenBank/DDBJ whole genome shotgun (WGS) entry which is preliminary data.</text>
</comment>
<evidence type="ECO:0000313" key="2">
    <source>
        <dbReference type="EMBL" id="GAD55497.1"/>
    </source>
</evidence>
<reference evidence="2" key="1">
    <citation type="journal article" date="2013" name="Genome Announc.">
        <title>Draft Genome Sequence of Loktanella cinnabarina LL-001T, Isolated from Deep-Sea Floor Sediment.</title>
        <authorList>
            <person name="Nishi S."/>
            <person name="Tsubouchi T."/>
            <person name="Takaki Y."/>
            <person name="Koyanagi R."/>
            <person name="Satoh N."/>
            <person name="Maruyama T."/>
            <person name="Hatada Y."/>
        </authorList>
    </citation>
    <scope>NUCLEOTIDE SEQUENCE [LARGE SCALE GENOMIC DNA]</scope>
    <source>
        <strain evidence="2">LL-001</strain>
    </source>
</reference>
<dbReference type="InterPro" id="IPR053802">
    <property type="entry name" value="DUF6950"/>
</dbReference>
<feature type="domain" description="DUF6950" evidence="1">
    <location>
        <begin position="5"/>
        <end position="117"/>
    </location>
</feature>
<organism evidence="2 3">
    <name type="scientific">Limimaricola cinnabarinus LL-001</name>
    <dbReference type="NCBI Taxonomy" id="1337093"/>
    <lineage>
        <taxon>Bacteria</taxon>
        <taxon>Pseudomonadati</taxon>
        <taxon>Pseudomonadota</taxon>
        <taxon>Alphaproteobacteria</taxon>
        <taxon>Rhodobacterales</taxon>
        <taxon>Paracoccaceae</taxon>
        <taxon>Limimaricola</taxon>
    </lineage>
</organism>
<accession>U2Z357</accession>
<protein>
    <recommendedName>
        <fullName evidence="1">DUF6950 domain-containing protein</fullName>
    </recommendedName>
</protein>
<evidence type="ECO:0000313" key="3">
    <source>
        <dbReference type="Proteomes" id="UP000016566"/>
    </source>
</evidence>
<dbReference type="eggNOG" id="ENOG502ZW47">
    <property type="taxonomic scope" value="Bacteria"/>
</dbReference>
<evidence type="ECO:0000259" key="1">
    <source>
        <dbReference type="Pfam" id="PF22262"/>
    </source>
</evidence>
<dbReference type="EMBL" id="BATB01000015">
    <property type="protein sequence ID" value="GAD55497.1"/>
    <property type="molecule type" value="Genomic_DNA"/>
</dbReference>
<gene>
    <name evidence="2" type="ORF">MBELCI_1549</name>
</gene>
<dbReference type="Proteomes" id="UP000016566">
    <property type="component" value="Unassembled WGS sequence"/>
</dbReference>
<sequence>MAGRLQRGTHDCLTAACATSLALWGRDPLAGGPPRYRTFTAAQRIIRAAGGILAWSRQTFEGAGMRLTDTPGPGDLALIETSRAKGGATYALCIGTGEYAAKATDGLAIVQGEIIGAWAWE</sequence>
<proteinExistence type="predicted"/>
<dbReference type="Pfam" id="PF22262">
    <property type="entry name" value="DUF6950"/>
    <property type="match status" value="1"/>
</dbReference>
<name>U2Z357_9RHOB</name>
<dbReference type="AlphaFoldDB" id="U2Z357"/>
<keyword evidence="3" id="KW-1185">Reference proteome</keyword>